<evidence type="ECO:0000313" key="1">
    <source>
        <dbReference type="EMBL" id="CBN74367.1"/>
    </source>
</evidence>
<dbReference type="EMBL" id="FN649738">
    <property type="protein sequence ID" value="CBN74367.1"/>
    <property type="molecule type" value="Genomic_DNA"/>
</dbReference>
<dbReference type="EMBL" id="FN648376">
    <property type="protein sequence ID" value="CBN74367.1"/>
    <property type="molecule type" value="Genomic_DNA"/>
</dbReference>
<name>D8LHT6_ECTSI</name>
<evidence type="ECO:0000313" key="2">
    <source>
        <dbReference type="Proteomes" id="UP000002630"/>
    </source>
</evidence>
<dbReference type="InParanoid" id="D8LHT6"/>
<dbReference type="Proteomes" id="UP000002630">
    <property type="component" value="Linkage Group LG13"/>
</dbReference>
<gene>
    <name evidence="1" type="ORF">Esi_0020_0039</name>
</gene>
<keyword evidence="2" id="KW-1185">Reference proteome</keyword>
<accession>D8LHT6</accession>
<proteinExistence type="predicted"/>
<protein>
    <submittedName>
        <fullName evidence="1">Uncharacterized protein</fullName>
    </submittedName>
</protein>
<organism evidence="1 2">
    <name type="scientific">Ectocarpus siliculosus</name>
    <name type="common">Brown alga</name>
    <name type="synonym">Conferva siliculosa</name>
    <dbReference type="NCBI Taxonomy" id="2880"/>
    <lineage>
        <taxon>Eukaryota</taxon>
        <taxon>Sar</taxon>
        <taxon>Stramenopiles</taxon>
        <taxon>Ochrophyta</taxon>
        <taxon>PX clade</taxon>
        <taxon>Phaeophyceae</taxon>
        <taxon>Ectocarpales</taxon>
        <taxon>Ectocarpaceae</taxon>
        <taxon>Ectocarpus</taxon>
    </lineage>
</organism>
<reference evidence="1 2" key="1">
    <citation type="journal article" date="2010" name="Nature">
        <title>The Ectocarpus genome and the independent evolution of multicellularity in brown algae.</title>
        <authorList>
            <person name="Cock J.M."/>
            <person name="Sterck L."/>
            <person name="Rouze P."/>
            <person name="Scornet D."/>
            <person name="Allen A.E."/>
            <person name="Amoutzias G."/>
            <person name="Anthouard V."/>
            <person name="Artiguenave F."/>
            <person name="Aury J.M."/>
            <person name="Badger J.H."/>
            <person name="Beszteri B."/>
            <person name="Billiau K."/>
            <person name="Bonnet E."/>
            <person name="Bothwell J.H."/>
            <person name="Bowler C."/>
            <person name="Boyen C."/>
            <person name="Brownlee C."/>
            <person name="Carrano C.J."/>
            <person name="Charrier B."/>
            <person name="Cho G.Y."/>
            <person name="Coelho S.M."/>
            <person name="Collen J."/>
            <person name="Corre E."/>
            <person name="Da Silva C."/>
            <person name="Delage L."/>
            <person name="Delaroque N."/>
            <person name="Dittami S.M."/>
            <person name="Doulbeau S."/>
            <person name="Elias M."/>
            <person name="Farnham G."/>
            <person name="Gachon C.M."/>
            <person name="Gschloessl B."/>
            <person name="Heesch S."/>
            <person name="Jabbari K."/>
            <person name="Jubin C."/>
            <person name="Kawai H."/>
            <person name="Kimura K."/>
            <person name="Kloareg B."/>
            <person name="Kupper F.C."/>
            <person name="Lang D."/>
            <person name="Le Bail A."/>
            <person name="Leblanc C."/>
            <person name="Lerouge P."/>
            <person name="Lohr M."/>
            <person name="Lopez P.J."/>
            <person name="Martens C."/>
            <person name="Maumus F."/>
            <person name="Michel G."/>
            <person name="Miranda-Saavedra D."/>
            <person name="Morales J."/>
            <person name="Moreau H."/>
            <person name="Motomura T."/>
            <person name="Nagasato C."/>
            <person name="Napoli C.A."/>
            <person name="Nelson D.R."/>
            <person name="Nyvall-Collen P."/>
            <person name="Peters A.F."/>
            <person name="Pommier C."/>
            <person name="Potin P."/>
            <person name="Poulain J."/>
            <person name="Quesneville H."/>
            <person name="Read B."/>
            <person name="Rensing S.A."/>
            <person name="Ritter A."/>
            <person name="Rousvoal S."/>
            <person name="Samanta M."/>
            <person name="Samson G."/>
            <person name="Schroeder D.C."/>
            <person name="Segurens B."/>
            <person name="Strittmatter M."/>
            <person name="Tonon T."/>
            <person name="Tregear J.W."/>
            <person name="Valentin K."/>
            <person name="von Dassow P."/>
            <person name="Yamagishi T."/>
            <person name="Van de Peer Y."/>
            <person name="Wincker P."/>
        </authorList>
    </citation>
    <scope>NUCLEOTIDE SEQUENCE [LARGE SCALE GENOMIC DNA]</scope>
    <source>
        <strain evidence="2">Ec32 / CCAP1310/4</strain>
    </source>
</reference>
<sequence>MTTGYIQGLESATDGYILVRRQWKGVPNHVFHVRGCFGKAVER</sequence>
<dbReference type="AlphaFoldDB" id="D8LHT6"/>